<reference evidence="2" key="1">
    <citation type="journal article" date="2017" name="Proc. Natl. Acad. Sci. U.S.A.">
        <title>Simulation of Deepwater Horizon oil plume reveals substrate specialization within a complex community of hydrocarbon-degraders.</title>
        <authorList>
            <person name="Hu P."/>
            <person name="Dubinsky E.A."/>
            <person name="Probst A.J."/>
            <person name="Wang J."/>
            <person name="Sieber C.M.K."/>
            <person name="Tom L.M."/>
            <person name="Gardinali P."/>
            <person name="Banfield J.F."/>
            <person name="Atlas R.M."/>
            <person name="Andersen G.L."/>
        </authorList>
    </citation>
    <scope>NUCLEOTIDE SEQUENCE [LARGE SCALE GENOMIC DNA]</scope>
</reference>
<dbReference type="Proteomes" id="UP000196531">
    <property type="component" value="Unassembled WGS sequence"/>
</dbReference>
<organism evidence="1 2">
    <name type="scientific">Halobacteriovorax marinus</name>
    <dbReference type="NCBI Taxonomy" id="97084"/>
    <lineage>
        <taxon>Bacteria</taxon>
        <taxon>Pseudomonadati</taxon>
        <taxon>Bdellovibrionota</taxon>
        <taxon>Bacteriovoracia</taxon>
        <taxon>Bacteriovoracales</taxon>
        <taxon>Halobacteriovoraceae</taxon>
        <taxon>Halobacteriovorax</taxon>
    </lineage>
</organism>
<dbReference type="AlphaFoldDB" id="A0A1Y5F4W9"/>
<proteinExistence type="predicted"/>
<name>A0A1Y5F4W9_9BACT</name>
<protein>
    <recommendedName>
        <fullName evidence="3">Lipoprotein</fullName>
    </recommendedName>
</protein>
<evidence type="ECO:0000313" key="1">
    <source>
        <dbReference type="EMBL" id="OUR95707.1"/>
    </source>
</evidence>
<evidence type="ECO:0008006" key="3">
    <source>
        <dbReference type="Google" id="ProtNLM"/>
    </source>
</evidence>
<sequence>MRILQLLTLSLIVGCSGQNYYRNESDIRDIQKLQKIEFVTYLKNNSSNALKERVCQGVFGREQNMQEFITKAEASACLISLLPEVEVQNVVIPYKDIERGSALANYAYLMSTLEILKSNSPYEFGANDNVPGSSLINSIEKINNLKK</sequence>
<dbReference type="EMBL" id="MAAO01000007">
    <property type="protein sequence ID" value="OUR95707.1"/>
    <property type="molecule type" value="Genomic_DNA"/>
</dbReference>
<comment type="caution">
    <text evidence="1">The sequence shown here is derived from an EMBL/GenBank/DDBJ whole genome shotgun (WGS) entry which is preliminary data.</text>
</comment>
<dbReference type="PROSITE" id="PS51257">
    <property type="entry name" value="PROKAR_LIPOPROTEIN"/>
    <property type="match status" value="1"/>
</dbReference>
<accession>A0A1Y5F4W9</accession>
<gene>
    <name evidence="1" type="ORF">A9Q84_14495</name>
</gene>
<evidence type="ECO:0000313" key="2">
    <source>
        <dbReference type="Proteomes" id="UP000196531"/>
    </source>
</evidence>